<dbReference type="EMBL" id="CP113264">
    <property type="protein sequence ID" value="WAE71191.1"/>
    <property type="molecule type" value="Genomic_DNA"/>
</dbReference>
<sequence>MDGNGVGHAANSGLARPGGTDPHVADAAAFPGKADARRRPSPAFSLVLLLLIAGVAYVGSAGLDQSLRAARGEGAPGVFTVSALSCVHHPGHESCTCHGRYTPDSGGEARGVYLHAAGRDTCREGEEIPAVDVGAANRVYGPDGSREWILPSVLLVGSAAAVSGMTVRWVRHVRGIMRAGRSSQGARPRPSDTQDAR</sequence>
<evidence type="ECO:0000256" key="1">
    <source>
        <dbReference type="SAM" id="MobiDB-lite"/>
    </source>
</evidence>
<dbReference type="RefSeq" id="WP_267944994.1">
    <property type="nucleotide sequence ID" value="NZ_CP113264.1"/>
</dbReference>
<feature type="region of interest" description="Disordered" evidence="1">
    <location>
        <begin position="1"/>
        <end position="26"/>
    </location>
</feature>
<proteinExistence type="predicted"/>
<feature type="transmembrane region" description="Helical" evidence="2">
    <location>
        <begin position="148"/>
        <end position="170"/>
    </location>
</feature>
<accession>A0ABY6YG55</accession>
<keyword evidence="2" id="KW-1133">Transmembrane helix</keyword>
<reference evidence="3 4" key="1">
    <citation type="journal article" date="2013" name="Int. J. Syst. Evol. Microbiol.">
        <title>Description of Streptomonospora sediminis sp. nov. and Streptomonospora nanhaiensis sp. nov., and reclassification of Nocardiopsis arabia Hozzein &amp; Goodfellow 2008 as Streptomonospora arabica comb. nov. and emended description of the genus Streptomonospora.</title>
        <authorList>
            <person name="Zhang D.F."/>
            <person name="Pan H.Q."/>
            <person name="He J."/>
            <person name="Zhang X.M."/>
            <person name="Zhang Y.G."/>
            <person name="Klenk H.P."/>
            <person name="Hu J.C."/>
            <person name="Li W.J."/>
        </authorList>
    </citation>
    <scope>NUCLEOTIDE SEQUENCE [LARGE SCALE GENOMIC DNA]</scope>
    <source>
        <strain evidence="3 4">12A09</strain>
    </source>
</reference>
<name>A0ABY6YG55_9ACTN</name>
<dbReference type="Proteomes" id="UP001156498">
    <property type="component" value="Chromosome"/>
</dbReference>
<gene>
    <name evidence="3" type="ORF">OUQ99_18345</name>
</gene>
<keyword evidence="2" id="KW-0472">Membrane</keyword>
<protein>
    <submittedName>
        <fullName evidence="3">Uncharacterized protein</fullName>
    </submittedName>
</protein>
<evidence type="ECO:0000313" key="4">
    <source>
        <dbReference type="Proteomes" id="UP001156498"/>
    </source>
</evidence>
<evidence type="ECO:0000256" key="2">
    <source>
        <dbReference type="SAM" id="Phobius"/>
    </source>
</evidence>
<organism evidence="3 4">
    <name type="scientific">Streptomonospora nanhaiensis</name>
    <dbReference type="NCBI Taxonomy" id="1323731"/>
    <lineage>
        <taxon>Bacteria</taxon>
        <taxon>Bacillati</taxon>
        <taxon>Actinomycetota</taxon>
        <taxon>Actinomycetes</taxon>
        <taxon>Streptosporangiales</taxon>
        <taxon>Nocardiopsidaceae</taxon>
        <taxon>Streptomonospora</taxon>
    </lineage>
</organism>
<feature type="transmembrane region" description="Helical" evidence="2">
    <location>
        <begin position="43"/>
        <end position="63"/>
    </location>
</feature>
<keyword evidence="4" id="KW-1185">Reference proteome</keyword>
<evidence type="ECO:0000313" key="3">
    <source>
        <dbReference type="EMBL" id="WAE71191.1"/>
    </source>
</evidence>
<keyword evidence="2" id="KW-0812">Transmembrane</keyword>